<keyword evidence="5" id="KW-0804">Transcription</keyword>
<dbReference type="Pfam" id="PF03123">
    <property type="entry name" value="CAT_RBD"/>
    <property type="match status" value="1"/>
</dbReference>
<dbReference type="PANTHER" id="PTHR30185">
    <property type="entry name" value="CRYPTIC BETA-GLUCOSIDE BGL OPERON ANTITERMINATOR"/>
    <property type="match status" value="1"/>
</dbReference>
<accession>A0A063XHE7</accession>
<evidence type="ECO:0000256" key="1">
    <source>
        <dbReference type="ARBA" id="ARBA00022737"/>
    </source>
</evidence>
<dbReference type="SMART" id="SM01061">
    <property type="entry name" value="CAT_RBD"/>
    <property type="match status" value="1"/>
</dbReference>
<dbReference type="SUPFAM" id="SSF50151">
    <property type="entry name" value="SacY-like RNA-binding domain"/>
    <property type="match status" value="1"/>
</dbReference>
<reference evidence="8 10" key="1">
    <citation type="submission" date="2014-12" db="EMBL/GenBank/DDBJ databases">
        <title>Comparative genome analysis of Bacillus coagulans HM-08, Clostridium butyricum HM-68, Bacillus subtilis HM-66 and Bacillus licheniformis BL-09.</title>
        <authorList>
            <person name="Zhang H."/>
        </authorList>
    </citation>
    <scope>NUCLEOTIDE SEQUENCE [LARGE SCALE GENOMIC DNA]</scope>
    <source>
        <strain evidence="8 10">HM-66</strain>
    </source>
</reference>
<dbReference type="Pfam" id="PF00874">
    <property type="entry name" value="PRD"/>
    <property type="match status" value="2"/>
</dbReference>
<dbReference type="InterPro" id="IPR004341">
    <property type="entry name" value="CAT_RNA-bd_dom"/>
</dbReference>
<dbReference type="GO" id="GO:0045893">
    <property type="term" value="P:positive regulation of DNA-templated transcription"/>
    <property type="evidence" value="ECO:0007669"/>
    <property type="project" value="InterPro"/>
</dbReference>
<keyword evidence="2" id="KW-0694">RNA-binding</keyword>
<dbReference type="SMR" id="A0A063XHE7"/>
<keyword evidence="1" id="KW-0677">Repeat</keyword>
<dbReference type="Gene3D" id="2.30.24.10">
    <property type="entry name" value="CAT RNA-binding domain"/>
    <property type="match status" value="1"/>
</dbReference>
<evidence type="ECO:0000259" key="7">
    <source>
        <dbReference type="PROSITE" id="PS51372"/>
    </source>
</evidence>
<dbReference type="EMBL" id="CP120576">
    <property type="protein sequence ID" value="WEY85475.1"/>
    <property type="molecule type" value="Genomic_DNA"/>
</dbReference>
<sequence>MKIKRILNHNAIVVKDQNEEKILLGAGIAFNKKKNDIVDPSKIEKTFIRKDTPDYKQFEEILETLPEDHIQISEQIISHAEKELNIKINERIHVAFSDHLSFAIERLSNGMVIKNPLLNEIKVLYPKEFQIGLWARALIKDKLGIHIPDDEIGNIAMHIHTARNNAGDMTQTLDITTMIRDIIEIIEIQLSINIVEDTISYERLVTHLRFAIQHIKAGESIYELDAEMIDIIKEKFKDAFLCALSIGTFVKKEYGFEFPEKELCYIAMHIQRFYQRSVAR</sequence>
<dbReference type="PROSITE" id="PS51372">
    <property type="entry name" value="PRD_2"/>
    <property type="match status" value="2"/>
</dbReference>
<dbReference type="STRING" id="483913.AN935_19435"/>
<dbReference type="PANTHER" id="PTHR30185:SF15">
    <property type="entry name" value="CRYPTIC BETA-GLUCOSIDE BGL OPERON ANTITERMINATOR"/>
    <property type="match status" value="1"/>
</dbReference>
<dbReference type="InterPro" id="IPR001550">
    <property type="entry name" value="Transcrpt_antitermin_CS"/>
</dbReference>
<dbReference type="InterPro" id="IPR036650">
    <property type="entry name" value="CAT_RNA-bd_dom_sf"/>
</dbReference>
<proteinExistence type="inferred from homology"/>
<dbReference type="Gene3D" id="1.10.1790.10">
    <property type="entry name" value="PRD domain"/>
    <property type="match status" value="2"/>
</dbReference>
<name>A0A063XHE7_BACIU</name>
<protein>
    <submittedName>
        <fullName evidence="9">Transcription antiterminator SacY</fullName>
    </submittedName>
    <submittedName>
        <fullName evidence="8">Transcriptional antiterminator</fullName>
    </submittedName>
</protein>
<gene>
    <name evidence="9" type="primary">sacY</name>
    <name evidence="9" type="ORF">P5633_04580</name>
    <name evidence="8" type="ORF">SC09_contig4orf01258</name>
</gene>
<evidence type="ECO:0000256" key="2">
    <source>
        <dbReference type="ARBA" id="ARBA00022884"/>
    </source>
</evidence>
<organism evidence="8 10">
    <name type="scientific">Bacillus subtilis</name>
    <dbReference type="NCBI Taxonomy" id="1423"/>
    <lineage>
        <taxon>Bacteria</taxon>
        <taxon>Bacillati</taxon>
        <taxon>Bacillota</taxon>
        <taxon>Bacilli</taxon>
        <taxon>Bacillales</taxon>
        <taxon>Bacillaceae</taxon>
        <taxon>Bacillus</taxon>
    </lineage>
</organism>
<evidence type="ECO:0000256" key="6">
    <source>
        <dbReference type="ARBA" id="ARBA00038510"/>
    </source>
</evidence>
<dbReference type="EMBL" id="JXBC01000013">
    <property type="protein sequence ID" value="KIU06197.1"/>
    <property type="molecule type" value="Genomic_DNA"/>
</dbReference>
<comment type="similarity">
    <text evidence="6">Belongs to the transcriptional antiterminator BglG family.</text>
</comment>
<dbReference type="RefSeq" id="WP_003244589.1">
    <property type="nucleotide sequence ID" value="NZ_AP024621.1"/>
</dbReference>
<dbReference type="InterPro" id="IPR036634">
    <property type="entry name" value="PRD_sf"/>
</dbReference>
<keyword evidence="4" id="KW-0010">Activator</keyword>
<keyword evidence="3" id="KW-0805">Transcription regulation</keyword>
<evidence type="ECO:0000256" key="5">
    <source>
        <dbReference type="ARBA" id="ARBA00023163"/>
    </source>
</evidence>
<dbReference type="AlphaFoldDB" id="A0A063XHE7"/>
<dbReference type="PATRIC" id="fig|1423.167.peg.218"/>
<evidence type="ECO:0000256" key="4">
    <source>
        <dbReference type="ARBA" id="ARBA00023159"/>
    </source>
</evidence>
<evidence type="ECO:0000313" key="9">
    <source>
        <dbReference type="EMBL" id="WEY85475.1"/>
    </source>
</evidence>
<dbReference type="SUPFAM" id="SSF63520">
    <property type="entry name" value="PTS-regulatory domain, PRD"/>
    <property type="match status" value="2"/>
</dbReference>
<dbReference type="Proteomes" id="UP001214898">
    <property type="component" value="Chromosome"/>
</dbReference>
<evidence type="ECO:0000313" key="10">
    <source>
        <dbReference type="Proteomes" id="UP000032247"/>
    </source>
</evidence>
<evidence type="ECO:0000313" key="8">
    <source>
        <dbReference type="EMBL" id="KIU06197.1"/>
    </source>
</evidence>
<dbReference type="InterPro" id="IPR050661">
    <property type="entry name" value="BglG_antiterminators"/>
</dbReference>
<feature type="domain" description="PRD" evidence="7">
    <location>
        <begin position="64"/>
        <end position="169"/>
    </location>
</feature>
<reference evidence="9" key="2">
    <citation type="submission" date="2023-03" db="EMBL/GenBank/DDBJ databases">
        <title>Complete genome sequences of 52 Bacillus and Priestia strains isolated from West-African fermentations and 26 reference strains from the DSMZ collection.</title>
        <authorList>
            <person name="Wiedenbein E.S."/>
            <person name="Canoy T.S."/>
            <person name="Hui Y."/>
            <person name="Parkouda C."/>
            <person name="Dawende C."/>
            <person name="Ametefe E."/>
            <person name="Jespersen L."/>
            <person name="Nielsen D.S."/>
        </authorList>
    </citation>
    <scope>NUCLEOTIDE SEQUENCE</scope>
    <source>
        <strain evidence="9">PRO56</strain>
    </source>
</reference>
<dbReference type="GO" id="GO:0003723">
    <property type="term" value="F:RNA binding"/>
    <property type="evidence" value="ECO:0007669"/>
    <property type="project" value="UniProtKB-KW"/>
</dbReference>
<dbReference type="Proteomes" id="UP000032247">
    <property type="component" value="Unassembled WGS sequence"/>
</dbReference>
<dbReference type="PROSITE" id="PS00654">
    <property type="entry name" value="PRD_1"/>
    <property type="match status" value="1"/>
</dbReference>
<feature type="domain" description="PRD" evidence="7">
    <location>
        <begin position="170"/>
        <end position="280"/>
    </location>
</feature>
<dbReference type="InterPro" id="IPR011608">
    <property type="entry name" value="PRD"/>
</dbReference>
<evidence type="ECO:0000256" key="3">
    <source>
        <dbReference type="ARBA" id="ARBA00023015"/>
    </source>
</evidence>